<keyword evidence="1" id="KW-1133">Transmembrane helix</keyword>
<dbReference type="PANTHER" id="PTHR48090:SF7">
    <property type="entry name" value="RFBJ PROTEIN"/>
    <property type="match status" value="1"/>
</dbReference>
<dbReference type="InterPro" id="IPR058718">
    <property type="entry name" value="Agl6_TM_C"/>
</dbReference>
<sequence length="376" mass="41223">MKISIVIPALNEEGIVGKTVRSVPVEELERNGLETEIVVVDNASTDNTANEAREAGARVVLGPKRGYGNAYLTGFKEAKGDIIVMGDADGTYPFPMTYEFIQPILKGEADFVMGSRLKGDIKPGAMPALHKYVGNPFLTWILNFLFHAGISDAHCGMRAIRKETAEKLELKSGGMEFASEMVIEAARKHVKIAEIPIEYYPREGESKLSSFADGWRHLRFMMLYRPTPFLFAPGIVALAVGIFLTLTVAAAGTSRLHTLILGSLLLIIGYQMVLAWLHFGAFGSVYGYSKSSGIIEKIMSYHSLGRELFIGFLILAVGVVGGLYVLYSWSVTGYGSLYQLQYAMMALILSILGIQTIFSGMFLSLLLLANDYKTDD</sequence>
<dbReference type="GeneID" id="10277769"/>
<dbReference type="PANTHER" id="PTHR48090">
    <property type="entry name" value="UNDECAPRENYL-PHOSPHATE 4-DEOXY-4-FORMAMIDO-L-ARABINOSE TRANSFERASE-RELATED"/>
    <property type="match status" value="1"/>
</dbReference>
<keyword evidence="5" id="KW-1185">Reference proteome</keyword>
<dbReference type="SUPFAM" id="SSF53448">
    <property type="entry name" value="Nucleotide-diphospho-sugar transferases"/>
    <property type="match status" value="1"/>
</dbReference>
<feature type="transmembrane region" description="Helical" evidence="1">
    <location>
        <begin position="264"/>
        <end position="288"/>
    </location>
</feature>
<feature type="domain" description="Low-salt glycan biosynthesis hexosyltransferase Agl6 C-terminal transmembrane region" evidence="3">
    <location>
        <begin position="281"/>
        <end position="366"/>
    </location>
</feature>
<dbReference type="Pfam" id="PF26629">
    <property type="entry name" value="GT2_TM_C"/>
    <property type="match status" value="1"/>
</dbReference>
<dbReference type="OrthoDB" id="147253at2157"/>
<feature type="transmembrane region" description="Helical" evidence="1">
    <location>
        <begin position="342"/>
        <end position="369"/>
    </location>
</feature>
<dbReference type="HOGENOM" id="CLU_033536_4_0_2"/>
<organism evidence="4 5">
    <name type="scientific">Methanobacterium lacus (strain AL-21)</name>
    <dbReference type="NCBI Taxonomy" id="877455"/>
    <lineage>
        <taxon>Archaea</taxon>
        <taxon>Methanobacteriati</taxon>
        <taxon>Methanobacteriota</taxon>
        <taxon>Methanomada group</taxon>
        <taxon>Methanobacteria</taxon>
        <taxon>Methanobacteriales</taxon>
        <taxon>Methanobacteriaceae</taxon>
        <taxon>Methanobacterium</taxon>
    </lineage>
</organism>
<dbReference type="RefSeq" id="WP_013644911.1">
    <property type="nucleotide sequence ID" value="NC_015216.1"/>
</dbReference>
<dbReference type="GO" id="GO:0016740">
    <property type="term" value="F:transferase activity"/>
    <property type="evidence" value="ECO:0007669"/>
    <property type="project" value="UniProtKB-KW"/>
</dbReference>
<evidence type="ECO:0000259" key="3">
    <source>
        <dbReference type="Pfam" id="PF26629"/>
    </source>
</evidence>
<proteinExistence type="predicted"/>
<dbReference type="Gene3D" id="3.90.550.10">
    <property type="entry name" value="Spore Coat Polysaccharide Biosynthesis Protein SpsA, Chain A"/>
    <property type="match status" value="1"/>
</dbReference>
<feature type="transmembrane region" description="Helical" evidence="1">
    <location>
        <begin position="229"/>
        <end position="252"/>
    </location>
</feature>
<evidence type="ECO:0000259" key="2">
    <source>
        <dbReference type="Pfam" id="PF00535"/>
    </source>
</evidence>
<accession>F0T7J2</accession>
<dbReference type="InterPro" id="IPR050256">
    <property type="entry name" value="Glycosyltransferase_2"/>
</dbReference>
<evidence type="ECO:0000313" key="5">
    <source>
        <dbReference type="Proteomes" id="UP000007490"/>
    </source>
</evidence>
<reference evidence="4 5" key="2">
    <citation type="journal article" date="2014" name="Int. J. Syst. Evol. Microbiol.">
        <title>Methanobacterium paludis sp. nov. and a novel strain of Methanobacterium lacus isolated from northern peatlands.</title>
        <authorList>
            <person name="Cadillo-Quiroz H."/>
            <person name="Brauer S.L."/>
            <person name="Goodson N."/>
            <person name="Yavitt J.B."/>
            <person name="Zinder S.H."/>
        </authorList>
    </citation>
    <scope>NUCLEOTIDE SEQUENCE [LARGE SCALE GENOMIC DNA]</scope>
    <source>
        <strain evidence="4 5">AL-21</strain>
    </source>
</reference>
<feature type="domain" description="Glycosyltransferase 2-like" evidence="2">
    <location>
        <begin position="4"/>
        <end position="167"/>
    </location>
</feature>
<name>F0T7J2_METLA</name>
<dbReference type="InterPro" id="IPR029044">
    <property type="entry name" value="Nucleotide-diphossugar_trans"/>
</dbReference>
<dbReference type="Proteomes" id="UP000007490">
    <property type="component" value="Chromosome"/>
</dbReference>
<evidence type="ECO:0000256" key="1">
    <source>
        <dbReference type="SAM" id="Phobius"/>
    </source>
</evidence>
<keyword evidence="4" id="KW-0808">Transferase</keyword>
<dbReference type="Pfam" id="PF00535">
    <property type="entry name" value="Glycos_transf_2"/>
    <property type="match status" value="1"/>
</dbReference>
<dbReference type="STRING" id="877455.Metbo_1318"/>
<keyword evidence="1" id="KW-0812">Transmembrane</keyword>
<dbReference type="KEGG" id="mel:Metbo_1318"/>
<keyword evidence="1" id="KW-0472">Membrane</keyword>
<dbReference type="EMBL" id="CP002551">
    <property type="protein sequence ID" value="ADZ09560.1"/>
    <property type="molecule type" value="Genomic_DNA"/>
</dbReference>
<dbReference type="FunFam" id="3.90.550.10:FF:000129">
    <property type="entry name" value="Glycosyltransferase family 2 protein"/>
    <property type="match status" value="1"/>
</dbReference>
<protein>
    <submittedName>
        <fullName evidence="4">Glycosyl transferase family 2</fullName>
    </submittedName>
</protein>
<dbReference type="InterPro" id="IPR001173">
    <property type="entry name" value="Glyco_trans_2-like"/>
</dbReference>
<feature type="transmembrane region" description="Helical" evidence="1">
    <location>
        <begin position="308"/>
        <end position="330"/>
    </location>
</feature>
<evidence type="ECO:0000313" key="4">
    <source>
        <dbReference type="EMBL" id="ADZ09560.1"/>
    </source>
</evidence>
<dbReference type="CDD" id="cd04179">
    <property type="entry name" value="DPM_DPG-synthase_like"/>
    <property type="match status" value="1"/>
</dbReference>
<reference evidence="5" key="1">
    <citation type="submission" date="2011-02" db="EMBL/GenBank/DDBJ databases">
        <title>Complete sequence of Methanobacterium sp. AL-21.</title>
        <authorList>
            <consortium name="US DOE Joint Genome Institute"/>
            <person name="Lucas S."/>
            <person name="Copeland A."/>
            <person name="Lapidus A."/>
            <person name="Cheng J.-F."/>
            <person name="Goodwin L."/>
            <person name="Pitluck S."/>
            <person name="Chertkov O."/>
            <person name="Detter J.C."/>
            <person name="Han C."/>
            <person name="Tapia R."/>
            <person name="Land M."/>
            <person name="Hauser L."/>
            <person name="Kyrpides N."/>
            <person name="Ivanova N."/>
            <person name="Mikhailova N."/>
            <person name="Pagani I."/>
            <person name="Cadillo-Quiroz H."/>
            <person name="Imachi H."/>
            <person name="Zinder S."/>
            <person name="Liu W."/>
            <person name="Woyke T."/>
        </authorList>
    </citation>
    <scope>NUCLEOTIDE SEQUENCE [LARGE SCALE GENOMIC DNA]</scope>
    <source>
        <strain evidence="5">AL-21</strain>
    </source>
</reference>
<dbReference type="eggNOG" id="arCOG00894">
    <property type="taxonomic scope" value="Archaea"/>
</dbReference>
<dbReference type="AlphaFoldDB" id="F0T7J2"/>
<gene>
    <name evidence="4" type="ordered locus">Metbo_1318</name>
</gene>